<accession>A0ABQ9UQ21</accession>
<gene>
    <name evidence="2" type="ORF">P7K49_024633</name>
</gene>
<evidence type="ECO:0000256" key="1">
    <source>
        <dbReference type="SAM" id="MobiDB-lite"/>
    </source>
</evidence>
<dbReference type="EMBL" id="JASSZA010000011">
    <property type="protein sequence ID" value="KAK2099182.1"/>
    <property type="molecule type" value="Genomic_DNA"/>
</dbReference>
<feature type="region of interest" description="Disordered" evidence="1">
    <location>
        <begin position="78"/>
        <end position="121"/>
    </location>
</feature>
<sequence>MAVEAGEDQCSRARSREQEIAGRKPAQQWSNGLCPEGSGPLTRSPGSSRDQRQELNPNSTTKVRLELRLLNQMIHFPQEPPCLSASHDGSADSEDSGMESSIPCAKPCPKHSQPSERNLLH</sequence>
<protein>
    <submittedName>
        <fullName evidence="2">Uncharacterized protein</fullName>
    </submittedName>
</protein>
<feature type="compositionally biased region" description="Basic and acidic residues" evidence="1">
    <location>
        <begin position="9"/>
        <end position="22"/>
    </location>
</feature>
<reference evidence="2 3" key="1">
    <citation type="submission" date="2023-05" db="EMBL/GenBank/DDBJ databases">
        <title>B98-5 Cell Line De Novo Hybrid Assembly: An Optical Mapping Approach.</title>
        <authorList>
            <person name="Kananen K."/>
            <person name="Auerbach J.A."/>
            <person name="Kautto E."/>
            <person name="Blachly J.S."/>
        </authorList>
    </citation>
    <scope>NUCLEOTIDE SEQUENCE [LARGE SCALE GENOMIC DNA]</scope>
    <source>
        <strain evidence="2">B95-8</strain>
        <tissue evidence="2">Cell line</tissue>
    </source>
</reference>
<feature type="region of interest" description="Disordered" evidence="1">
    <location>
        <begin position="1"/>
        <end position="62"/>
    </location>
</feature>
<comment type="caution">
    <text evidence="2">The sequence shown here is derived from an EMBL/GenBank/DDBJ whole genome shotgun (WGS) entry which is preliminary data.</text>
</comment>
<keyword evidence="3" id="KW-1185">Reference proteome</keyword>
<organism evidence="2 3">
    <name type="scientific">Saguinus oedipus</name>
    <name type="common">Cotton-top tamarin</name>
    <name type="synonym">Oedipomidas oedipus</name>
    <dbReference type="NCBI Taxonomy" id="9490"/>
    <lineage>
        <taxon>Eukaryota</taxon>
        <taxon>Metazoa</taxon>
        <taxon>Chordata</taxon>
        <taxon>Craniata</taxon>
        <taxon>Vertebrata</taxon>
        <taxon>Euteleostomi</taxon>
        <taxon>Mammalia</taxon>
        <taxon>Eutheria</taxon>
        <taxon>Euarchontoglires</taxon>
        <taxon>Primates</taxon>
        <taxon>Haplorrhini</taxon>
        <taxon>Platyrrhini</taxon>
        <taxon>Cebidae</taxon>
        <taxon>Callitrichinae</taxon>
        <taxon>Saguinus</taxon>
    </lineage>
</organism>
<name>A0ABQ9UQ21_SAGOE</name>
<proteinExistence type="predicted"/>
<dbReference type="Proteomes" id="UP001266305">
    <property type="component" value="Unassembled WGS sequence"/>
</dbReference>
<evidence type="ECO:0000313" key="2">
    <source>
        <dbReference type="EMBL" id="KAK2099182.1"/>
    </source>
</evidence>
<feature type="compositionally biased region" description="Polar residues" evidence="1">
    <location>
        <begin position="44"/>
        <end position="62"/>
    </location>
</feature>
<evidence type="ECO:0000313" key="3">
    <source>
        <dbReference type="Proteomes" id="UP001266305"/>
    </source>
</evidence>